<gene>
    <name evidence="3" type="ORF">ACHAWO_010703</name>
</gene>
<feature type="compositionally biased region" description="Polar residues" evidence="1">
    <location>
        <begin position="396"/>
        <end position="408"/>
    </location>
</feature>
<reference evidence="3 4" key="1">
    <citation type="submission" date="2024-10" db="EMBL/GenBank/DDBJ databases">
        <title>Updated reference genomes for cyclostephanoid diatoms.</title>
        <authorList>
            <person name="Roberts W.R."/>
            <person name="Alverson A.J."/>
        </authorList>
    </citation>
    <scope>NUCLEOTIDE SEQUENCE [LARGE SCALE GENOMIC DNA]</scope>
    <source>
        <strain evidence="3 4">AJA010-31</strain>
    </source>
</reference>
<feature type="compositionally biased region" description="Basic and acidic residues" evidence="1">
    <location>
        <begin position="590"/>
        <end position="606"/>
    </location>
</feature>
<feature type="compositionally biased region" description="Polar residues" evidence="1">
    <location>
        <begin position="706"/>
        <end position="722"/>
    </location>
</feature>
<dbReference type="AlphaFoldDB" id="A0ABD3PG93"/>
<evidence type="ECO:0000313" key="4">
    <source>
        <dbReference type="Proteomes" id="UP001530400"/>
    </source>
</evidence>
<feature type="region of interest" description="Disordered" evidence="1">
    <location>
        <begin position="500"/>
        <end position="655"/>
    </location>
</feature>
<feature type="compositionally biased region" description="Basic and acidic residues" evidence="1">
    <location>
        <begin position="380"/>
        <end position="395"/>
    </location>
</feature>
<feature type="region of interest" description="Disordered" evidence="1">
    <location>
        <begin position="670"/>
        <end position="732"/>
    </location>
</feature>
<feature type="signal peptide" evidence="2">
    <location>
        <begin position="1"/>
        <end position="17"/>
    </location>
</feature>
<feature type="compositionally biased region" description="Polar residues" evidence="1">
    <location>
        <begin position="642"/>
        <end position="655"/>
    </location>
</feature>
<accession>A0ABD3PG93</accession>
<feature type="region of interest" description="Disordered" evidence="1">
    <location>
        <begin position="327"/>
        <end position="422"/>
    </location>
</feature>
<feature type="compositionally biased region" description="Basic and acidic residues" evidence="1">
    <location>
        <begin position="345"/>
        <end position="373"/>
    </location>
</feature>
<evidence type="ECO:0000256" key="2">
    <source>
        <dbReference type="SAM" id="SignalP"/>
    </source>
</evidence>
<evidence type="ECO:0000313" key="3">
    <source>
        <dbReference type="EMBL" id="KAL3787145.1"/>
    </source>
</evidence>
<feature type="chain" id="PRO_5044886952" evidence="2">
    <location>
        <begin position="18"/>
        <end position="832"/>
    </location>
</feature>
<organism evidence="3 4">
    <name type="scientific">Cyclotella atomus</name>
    <dbReference type="NCBI Taxonomy" id="382360"/>
    <lineage>
        <taxon>Eukaryota</taxon>
        <taxon>Sar</taxon>
        <taxon>Stramenopiles</taxon>
        <taxon>Ochrophyta</taxon>
        <taxon>Bacillariophyta</taxon>
        <taxon>Coscinodiscophyceae</taxon>
        <taxon>Thalassiosirophycidae</taxon>
        <taxon>Stephanodiscales</taxon>
        <taxon>Stephanodiscaceae</taxon>
        <taxon>Cyclotella</taxon>
    </lineage>
</organism>
<proteinExistence type="predicted"/>
<feature type="compositionally biased region" description="Basic and acidic residues" evidence="1">
    <location>
        <begin position="530"/>
        <end position="581"/>
    </location>
</feature>
<keyword evidence="2" id="KW-0732">Signal</keyword>
<sequence>MKRKSSVAFIVLGSTSALCFQTDALINNNAHPSRRQSTSSLMHQQSDSEYEYDIYYHENDVQPQPYFNVPNDITSFYPMQDDQFETASIADVDSDQYGQDPIRNTVIGKTKTKPNNIMSMFSQVFPNQPKSELPSNPTSPRVSLPDLHPIISEKEKLTSRAIAGGKFVSSLIGDVLLNTAKLAIGALESNKTAESVQSISYTDVCEFDDELCSEIEDALAATESFKSLSEQSRERSSTLNIQAATDLMNEEVSKSNTYEAAYEPARQSDAYSRIQGSNSAKQVSDYYFATTDQNSSTEDYYKRALEQQLIDIDQAKSNVRMRQEVAPSVHAVKSTAEPPPLARSKLLDDNVFEQRQRDKVAATRSTVRIDEQRTNPGRNTDTHDFERQSTLRRDNSSANRPARSSVSNVPVGASRPHNSRYESRKIVTDEAPDSIRLHITDEALAFARSLNLDVYEIYLSTRTPGSIMSGNIDGPMGEDVLTLDDVIWYCDRMQIGPMHRSAERRHQLNNDGRRPVRDQSRQAPKIMQSIKDHQLDARNKIIDQGRARRRSRGDVDMQRRERNTATREPRFIPRDYDKQSRLDSTSYPATDDRVPRFRQYPREKVTQRPPLRTVSNSDPRNPIRRHDHYASSMSRLIAAEPTISSQSIRPSRKSTMSTVSLAKLIQGPKEMDAAQVPTNRFREPYQEGKPTVQRQPRDNISGLQREVNSNSISPRVRSTQLSLREFSERASPVSTSEKSTAYYTEGALEMAQKHGINLENVSSGSDDPITSDDVKHYIESRKSMRASRLNGFPSQRESHNELTYEEFASYFNSETASKLQQHQRFRDTSGTT</sequence>
<protein>
    <submittedName>
        <fullName evidence="3">Uncharacterized protein</fullName>
    </submittedName>
</protein>
<comment type="caution">
    <text evidence="3">The sequence shown here is derived from an EMBL/GenBank/DDBJ whole genome shotgun (WGS) entry which is preliminary data.</text>
</comment>
<name>A0ABD3PG93_9STRA</name>
<feature type="compositionally biased region" description="Basic and acidic residues" evidence="1">
    <location>
        <begin position="500"/>
        <end position="520"/>
    </location>
</feature>
<evidence type="ECO:0000256" key="1">
    <source>
        <dbReference type="SAM" id="MobiDB-lite"/>
    </source>
</evidence>
<keyword evidence="4" id="KW-1185">Reference proteome</keyword>
<dbReference type="Proteomes" id="UP001530400">
    <property type="component" value="Unassembled WGS sequence"/>
</dbReference>
<dbReference type="EMBL" id="JALLPJ020000622">
    <property type="protein sequence ID" value="KAL3787145.1"/>
    <property type="molecule type" value="Genomic_DNA"/>
</dbReference>